<keyword evidence="7 9" id="KW-0472">Membrane</keyword>
<evidence type="ECO:0000256" key="5">
    <source>
        <dbReference type="ARBA" id="ARBA00022703"/>
    </source>
</evidence>
<dbReference type="InterPro" id="IPR050895">
    <property type="entry name" value="XK-related_scramblase"/>
</dbReference>
<evidence type="ECO:0000256" key="8">
    <source>
        <dbReference type="ARBA" id="ARBA00024479"/>
    </source>
</evidence>
<dbReference type="GO" id="GO:0043652">
    <property type="term" value="P:engulfment of apoptotic cell"/>
    <property type="evidence" value="ECO:0007669"/>
    <property type="project" value="TreeGrafter"/>
</dbReference>
<comment type="similarity">
    <text evidence="2 9">Belongs to the XK family.</text>
</comment>
<dbReference type="InterPro" id="IPR018629">
    <property type="entry name" value="XK-rel"/>
</dbReference>
<feature type="transmembrane region" description="Helical" evidence="9">
    <location>
        <begin position="169"/>
        <end position="188"/>
    </location>
</feature>
<comment type="subcellular location">
    <subcellularLocation>
        <location evidence="1">Cell membrane</location>
        <topology evidence="1">Multi-pass membrane protein</topology>
    </subcellularLocation>
    <subcellularLocation>
        <location evidence="9">Membrane</location>
        <topology evidence="9">Multi-pass membrane protein</topology>
    </subcellularLocation>
</comment>
<keyword evidence="11" id="KW-1185">Reference proteome</keyword>
<dbReference type="AlphaFoldDB" id="A0AAV9QMK4"/>
<evidence type="ECO:0000256" key="2">
    <source>
        <dbReference type="ARBA" id="ARBA00008789"/>
    </source>
</evidence>
<feature type="transmembrane region" description="Helical" evidence="9">
    <location>
        <begin position="209"/>
        <end position="231"/>
    </location>
</feature>
<evidence type="ECO:0000256" key="1">
    <source>
        <dbReference type="ARBA" id="ARBA00004651"/>
    </source>
</evidence>
<dbReference type="PANTHER" id="PTHR16024:SF8">
    <property type="entry name" value="XK-RELATED PROTEIN 8"/>
    <property type="match status" value="1"/>
</dbReference>
<evidence type="ECO:0000256" key="7">
    <source>
        <dbReference type="ARBA" id="ARBA00023136"/>
    </source>
</evidence>
<feature type="transmembrane region" description="Helical" evidence="9">
    <location>
        <begin position="46"/>
        <end position="69"/>
    </location>
</feature>
<dbReference type="Pfam" id="PF09815">
    <property type="entry name" value="XK-related"/>
    <property type="match status" value="1"/>
</dbReference>
<name>A0AAV9QMK4_9TELE</name>
<dbReference type="EMBL" id="JAHHUM010003021">
    <property type="protein sequence ID" value="KAK5598711.1"/>
    <property type="molecule type" value="Genomic_DNA"/>
</dbReference>
<evidence type="ECO:0000256" key="3">
    <source>
        <dbReference type="ARBA" id="ARBA00022475"/>
    </source>
</evidence>
<keyword evidence="3" id="KW-1003">Cell membrane</keyword>
<evidence type="ECO:0000313" key="10">
    <source>
        <dbReference type="EMBL" id="KAK5598711.1"/>
    </source>
</evidence>
<comment type="catalytic activity">
    <reaction evidence="8">
        <text>a 1,2-diacyl-sn-glycero-3-phospho-L-serine(in) = a 1,2-diacyl-sn-glycero-3-phospho-L-serine(out)</text>
        <dbReference type="Rhea" id="RHEA:38663"/>
        <dbReference type="ChEBI" id="CHEBI:57262"/>
    </reaction>
</comment>
<organism evidence="10 11">
    <name type="scientific">Crenichthys baileyi</name>
    <name type="common">White River springfish</name>
    <dbReference type="NCBI Taxonomy" id="28760"/>
    <lineage>
        <taxon>Eukaryota</taxon>
        <taxon>Metazoa</taxon>
        <taxon>Chordata</taxon>
        <taxon>Craniata</taxon>
        <taxon>Vertebrata</taxon>
        <taxon>Euteleostomi</taxon>
        <taxon>Actinopterygii</taxon>
        <taxon>Neopterygii</taxon>
        <taxon>Teleostei</taxon>
        <taxon>Neoteleostei</taxon>
        <taxon>Acanthomorphata</taxon>
        <taxon>Ovalentaria</taxon>
        <taxon>Atherinomorphae</taxon>
        <taxon>Cyprinodontiformes</taxon>
        <taxon>Goodeidae</taxon>
        <taxon>Crenichthys</taxon>
    </lineage>
</organism>
<evidence type="ECO:0000256" key="6">
    <source>
        <dbReference type="ARBA" id="ARBA00022989"/>
    </source>
</evidence>
<dbReference type="GO" id="GO:0005886">
    <property type="term" value="C:plasma membrane"/>
    <property type="evidence" value="ECO:0007669"/>
    <property type="project" value="UniProtKB-SubCell"/>
</dbReference>
<feature type="transmembrane region" description="Helical" evidence="9">
    <location>
        <begin position="266"/>
        <end position="283"/>
    </location>
</feature>
<sequence length="436" mass="50344">MESRTFSRYSWIDFAFSVVGVCTFLLDWGSDLWLAKEFYCRGDFLWFGVLVGLLVLSSIVVQMFSWFWFQYDKELPAFSGEATRAGSVFCGNRVKLFCLLHVLQLGFLCRHISAIRQGFRVWWRKEEGSEYAIYLTHDLSMLRLIETFCESAPQLILMIYVMLRTNKARTVQFVSVAASTTSIAWMVVDYHRSLRSFLPDKAKQQWGSSLMYFLWNLLLIGPRVAALALFSSVLPDFIALHFLLLWLVFVLWVWQQRTNFMDSAGGEWLYRATVGLIWYFSWFNVAEGRTLGRSIIYHSFITVDVVVLLATWWGYRDRVQTKAYGLALLIALPLTYLLGLLFKALYYCCFHPKLFRPLEREPRLQEDLPGSDVAFRDFSTQDGAPASQLCNQRMACQAANFYTNSLHGSSAASQIKHRELPQSYLSVGTRAFVEKS</sequence>
<dbReference type="GO" id="GO:1902742">
    <property type="term" value="P:apoptotic process involved in development"/>
    <property type="evidence" value="ECO:0007669"/>
    <property type="project" value="TreeGrafter"/>
</dbReference>
<feature type="transmembrane region" description="Helical" evidence="9">
    <location>
        <begin position="237"/>
        <end position="254"/>
    </location>
</feature>
<dbReference type="Proteomes" id="UP001311232">
    <property type="component" value="Unassembled WGS sequence"/>
</dbReference>
<feature type="transmembrane region" description="Helical" evidence="9">
    <location>
        <begin position="326"/>
        <end position="347"/>
    </location>
</feature>
<feature type="transmembrane region" description="Helical" evidence="9">
    <location>
        <begin position="295"/>
        <end position="314"/>
    </location>
</feature>
<proteinExistence type="inferred from homology"/>
<feature type="transmembrane region" description="Helical" evidence="9">
    <location>
        <begin position="9"/>
        <end position="26"/>
    </location>
</feature>
<evidence type="ECO:0000256" key="9">
    <source>
        <dbReference type="RuleBase" id="RU910716"/>
    </source>
</evidence>
<keyword evidence="4 9" id="KW-0812">Transmembrane</keyword>
<reference evidence="10 11" key="1">
    <citation type="submission" date="2021-06" db="EMBL/GenBank/DDBJ databases">
        <authorList>
            <person name="Palmer J.M."/>
        </authorList>
    </citation>
    <scope>NUCLEOTIDE SEQUENCE [LARGE SCALE GENOMIC DNA]</scope>
    <source>
        <strain evidence="10 11">MEX-2019</strain>
        <tissue evidence="10">Muscle</tissue>
    </source>
</reference>
<protein>
    <recommendedName>
        <fullName evidence="9">XK-related protein</fullName>
    </recommendedName>
</protein>
<accession>A0AAV9QMK4</accession>
<dbReference type="GO" id="GO:0070782">
    <property type="term" value="P:phosphatidylserine exposure on apoptotic cell surface"/>
    <property type="evidence" value="ECO:0007669"/>
    <property type="project" value="TreeGrafter"/>
</dbReference>
<evidence type="ECO:0000256" key="4">
    <source>
        <dbReference type="ARBA" id="ARBA00022692"/>
    </source>
</evidence>
<keyword evidence="6 9" id="KW-1133">Transmembrane helix</keyword>
<keyword evidence="5" id="KW-0053">Apoptosis</keyword>
<evidence type="ECO:0000313" key="11">
    <source>
        <dbReference type="Proteomes" id="UP001311232"/>
    </source>
</evidence>
<gene>
    <name evidence="10" type="primary">XKR8_1</name>
    <name evidence="10" type="ORF">CRENBAI_005842</name>
</gene>
<comment type="caution">
    <text evidence="10">The sequence shown here is derived from an EMBL/GenBank/DDBJ whole genome shotgun (WGS) entry which is preliminary data.</text>
</comment>
<dbReference type="PANTHER" id="PTHR16024">
    <property type="entry name" value="XK-RELATED PROTEIN"/>
    <property type="match status" value="1"/>
</dbReference>